<comment type="similarity">
    <text evidence="2">Belongs to the peptidase A24 family.</text>
</comment>
<keyword evidence="5 7" id="KW-1133">Transmembrane helix</keyword>
<dbReference type="Pfam" id="PF06750">
    <property type="entry name" value="A24_N_bact"/>
    <property type="match status" value="1"/>
</dbReference>
<dbReference type="Gene3D" id="1.20.120.1220">
    <property type="match status" value="1"/>
</dbReference>
<dbReference type="GO" id="GO:0005886">
    <property type="term" value="C:plasma membrane"/>
    <property type="evidence" value="ECO:0007669"/>
    <property type="project" value="UniProtKB-SubCell"/>
</dbReference>
<keyword evidence="6 7" id="KW-0472">Membrane</keyword>
<accession>A0A2N6UKN0</accession>
<evidence type="ECO:0000256" key="2">
    <source>
        <dbReference type="ARBA" id="ARBA00005801"/>
    </source>
</evidence>
<feature type="transmembrane region" description="Helical" evidence="7">
    <location>
        <begin position="145"/>
        <end position="163"/>
    </location>
</feature>
<gene>
    <name evidence="10" type="ORF">CJ192_01085</name>
</gene>
<evidence type="ECO:0000256" key="3">
    <source>
        <dbReference type="ARBA" id="ARBA00022475"/>
    </source>
</evidence>
<sequence>MIYLFYFFIGSIFGSFAHLACQRSIKGENIAFPPSHCTYCNKKILKRDLIPIISYLFLRGRCRFCHKKIPISYLICEIVGGLLFIFAFKKNCGIQGVFIFLSLLIGLIVSIIDFKTLEIHMVYLYILGFIGLIYRIFYIKNYLGLIKIFLIFSLLFLIIYFLSKKNIGDGDYFFYISLFLFLENEKIIYLLLVSVWIGAIPAIFLAIKNKSTKIIMPFCPYIFLAYIIALL</sequence>
<organism evidence="10 11">
    <name type="scientific">Anaerococcus hydrogenalis</name>
    <dbReference type="NCBI Taxonomy" id="33029"/>
    <lineage>
        <taxon>Bacteria</taxon>
        <taxon>Bacillati</taxon>
        <taxon>Bacillota</taxon>
        <taxon>Tissierellia</taxon>
        <taxon>Tissierellales</taxon>
        <taxon>Peptoniphilaceae</taxon>
        <taxon>Anaerococcus</taxon>
    </lineage>
</organism>
<dbReference type="EMBL" id="PNHP01000001">
    <property type="protein sequence ID" value="PMC82356.1"/>
    <property type="molecule type" value="Genomic_DNA"/>
</dbReference>
<evidence type="ECO:0000256" key="6">
    <source>
        <dbReference type="ARBA" id="ARBA00023136"/>
    </source>
</evidence>
<protein>
    <submittedName>
        <fullName evidence="10">Pilus assembly protein PilD</fullName>
    </submittedName>
</protein>
<feature type="transmembrane region" description="Helical" evidence="7">
    <location>
        <begin position="214"/>
        <end position="230"/>
    </location>
</feature>
<dbReference type="InterPro" id="IPR000045">
    <property type="entry name" value="Prepilin_IV_endopep_pep"/>
</dbReference>
<feature type="domain" description="Prepilin peptidase A24 N-terminal" evidence="9">
    <location>
        <begin position="9"/>
        <end position="88"/>
    </location>
</feature>
<evidence type="ECO:0000256" key="4">
    <source>
        <dbReference type="ARBA" id="ARBA00022692"/>
    </source>
</evidence>
<dbReference type="PANTHER" id="PTHR30487:SF0">
    <property type="entry name" value="PREPILIN LEADER PEPTIDASE_N-METHYLTRANSFERASE-RELATED"/>
    <property type="match status" value="1"/>
</dbReference>
<reference evidence="10 11" key="1">
    <citation type="submission" date="2017-09" db="EMBL/GenBank/DDBJ databases">
        <title>Bacterial strain isolated from the female urinary microbiota.</title>
        <authorList>
            <person name="Thomas-White K."/>
            <person name="Kumar N."/>
            <person name="Forster S."/>
            <person name="Putonti C."/>
            <person name="Lawley T."/>
            <person name="Wolfe A.J."/>
        </authorList>
    </citation>
    <scope>NUCLEOTIDE SEQUENCE [LARGE SCALE GENOMIC DNA]</scope>
    <source>
        <strain evidence="10 11">UMB0204</strain>
    </source>
</reference>
<feature type="transmembrane region" description="Helical" evidence="7">
    <location>
        <begin position="95"/>
        <end position="114"/>
    </location>
</feature>
<dbReference type="GO" id="GO:0004190">
    <property type="term" value="F:aspartic-type endopeptidase activity"/>
    <property type="evidence" value="ECO:0007669"/>
    <property type="project" value="InterPro"/>
</dbReference>
<evidence type="ECO:0000313" key="11">
    <source>
        <dbReference type="Proteomes" id="UP000235658"/>
    </source>
</evidence>
<comment type="caution">
    <text evidence="10">The sequence shown here is derived from an EMBL/GenBank/DDBJ whole genome shotgun (WGS) entry which is preliminary data.</text>
</comment>
<proteinExistence type="inferred from homology"/>
<keyword evidence="4 7" id="KW-0812">Transmembrane</keyword>
<evidence type="ECO:0000256" key="7">
    <source>
        <dbReference type="SAM" id="Phobius"/>
    </source>
</evidence>
<evidence type="ECO:0000313" key="10">
    <source>
        <dbReference type="EMBL" id="PMC82356.1"/>
    </source>
</evidence>
<feature type="transmembrane region" description="Helical" evidence="7">
    <location>
        <begin position="120"/>
        <end position="138"/>
    </location>
</feature>
<comment type="subcellular location">
    <subcellularLocation>
        <location evidence="1">Cell membrane</location>
        <topology evidence="1">Multi-pass membrane protein</topology>
    </subcellularLocation>
</comment>
<evidence type="ECO:0000256" key="5">
    <source>
        <dbReference type="ARBA" id="ARBA00022989"/>
    </source>
</evidence>
<evidence type="ECO:0000256" key="1">
    <source>
        <dbReference type="ARBA" id="ARBA00004651"/>
    </source>
</evidence>
<dbReference type="GO" id="GO:0006465">
    <property type="term" value="P:signal peptide processing"/>
    <property type="evidence" value="ECO:0007669"/>
    <property type="project" value="TreeGrafter"/>
</dbReference>
<feature type="transmembrane region" description="Helical" evidence="7">
    <location>
        <begin position="71"/>
        <end position="88"/>
    </location>
</feature>
<evidence type="ECO:0000259" key="9">
    <source>
        <dbReference type="Pfam" id="PF06750"/>
    </source>
</evidence>
<dbReference type="InterPro" id="IPR010627">
    <property type="entry name" value="Prepilin_pept_A24_N"/>
</dbReference>
<dbReference type="GeneID" id="84577773"/>
<dbReference type="PANTHER" id="PTHR30487">
    <property type="entry name" value="TYPE 4 PREPILIN-LIKE PROTEINS LEADER PEPTIDE-PROCESSING ENZYME"/>
    <property type="match status" value="1"/>
</dbReference>
<dbReference type="InterPro" id="IPR050882">
    <property type="entry name" value="Prepilin_peptidase/N-MTase"/>
</dbReference>
<keyword evidence="3" id="KW-1003">Cell membrane</keyword>
<feature type="transmembrane region" description="Helical" evidence="7">
    <location>
        <begin position="187"/>
        <end position="207"/>
    </location>
</feature>
<evidence type="ECO:0000259" key="8">
    <source>
        <dbReference type="Pfam" id="PF01478"/>
    </source>
</evidence>
<dbReference type="Pfam" id="PF01478">
    <property type="entry name" value="Peptidase_A24"/>
    <property type="match status" value="1"/>
</dbReference>
<dbReference type="Proteomes" id="UP000235658">
    <property type="component" value="Unassembled WGS sequence"/>
</dbReference>
<dbReference type="RefSeq" id="WP_102197445.1">
    <property type="nucleotide sequence ID" value="NZ_PNHP01000001.1"/>
</dbReference>
<feature type="domain" description="Prepilin type IV endopeptidase peptidase" evidence="8">
    <location>
        <begin position="103"/>
        <end position="202"/>
    </location>
</feature>
<name>A0A2N6UKN0_9FIRM</name>
<dbReference type="AlphaFoldDB" id="A0A2N6UKN0"/>